<organism evidence="12 13">
    <name type="scientific">Leptospira kobayashii</name>
    <dbReference type="NCBI Taxonomy" id="1917830"/>
    <lineage>
        <taxon>Bacteria</taxon>
        <taxon>Pseudomonadati</taxon>
        <taxon>Spirochaetota</taxon>
        <taxon>Spirochaetia</taxon>
        <taxon>Leptospirales</taxon>
        <taxon>Leptospiraceae</taxon>
        <taxon>Leptospira</taxon>
    </lineage>
</organism>
<evidence type="ECO:0000256" key="8">
    <source>
        <dbReference type="ARBA" id="ARBA00023065"/>
    </source>
</evidence>
<feature type="transmembrane region" description="Helical" evidence="10">
    <location>
        <begin position="338"/>
        <end position="361"/>
    </location>
</feature>
<feature type="transmembrane region" description="Helical" evidence="10">
    <location>
        <begin position="190"/>
        <end position="214"/>
    </location>
</feature>
<dbReference type="InterPro" id="IPR006037">
    <property type="entry name" value="RCK_C"/>
</dbReference>
<keyword evidence="5" id="KW-0630">Potassium</keyword>
<keyword evidence="13" id="KW-1185">Reference proteome</keyword>
<dbReference type="PANTHER" id="PTHR32507:SF7">
    <property type="entry name" value="K(+)_H(+) ANTIPORTER NHAP2"/>
    <property type="match status" value="1"/>
</dbReference>
<keyword evidence="4" id="KW-1003">Cell membrane</keyword>
<evidence type="ECO:0000313" key="12">
    <source>
        <dbReference type="EMBL" id="BDA77449.1"/>
    </source>
</evidence>
<protein>
    <submittedName>
        <fullName evidence="12">K+/H+ antiporter</fullName>
    </submittedName>
</protein>
<evidence type="ECO:0000256" key="4">
    <source>
        <dbReference type="ARBA" id="ARBA00022475"/>
    </source>
</evidence>
<feature type="transmembrane region" description="Helical" evidence="10">
    <location>
        <begin position="97"/>
        <end position="117"/>
    </location>
</feature>
<keyword evidence="6 10" id="KW-0812">Transmembrane</keyword>
<evidence type="ECO:0000256" key="3">
    <source>
        <dbReference type="ARBA" id="ARBA00022449"/>
    </source>
</evidence>
<keyword evidence="2" id="KW-0813">Transport</keyword>
<feature type="transmembrane region" description="Helical" evidence="10">
    <location>
        <begin position="278"/>
        <end position="296"/>
    </location>
</feature>
<feature type="transmembrane region" description="Helical" evidence="10">
    <location>
        <begin position="302"/>
        <end position="326"/>
    </location>
</feature>
<reference evidence="12 13" key="1">
    <citation type="submission" date="2021-08" db="EMBL/GenBank/DDBJ databases">
        <title>Complete genome sequence of Leptospira kobayashii strain E30.</title>
        <authorList>
            <person name="Nakao R."/>
            <person name="Nakamura S."/>
            <person name="Masuzawa T."/>
            <person name="Koizumi N."/>
        </authorList>
    </citation>
    <scope>NUCLEOTIDE SEQUENCE [LARGE SCALE GENOMIC DNA]</scope>
    <source>
        <strain evidence="12 13">E30</strain>
    </source>
</reference>
<keyword evidence="9 10" id="KW-0472">Membrane</keyword>
<keyword evidence="8" id="KW-0406">Ion transport</keyword>
<name>A0ABN6K936_9LEPT</name>
<dbReference type="NCBIfam" id="NF003716">
    <property type="entry name" value="PRK05326.1-3"/>
    <property type="match status" value="1"/>
</dbReference>
<dbReference type="InterPro" id="IPR036721">
    <property type="entry name" value="RCK_C_sf"/>
</dbReference>
<gene>
    <name evidence="12" type="ORF">LPTSP3_g03790</name>
</gene>
<feature type="transmembrane region" description="Helical" evidence="10">
    <location>
        <begin position="6"/>
        <end position="22"/>
    </location>
</feature>
<feature type="transmembrane region" description="Helical" evidence="10">
    <location>
        <begin position="221"/>
        <end position="239"/>
    </location>
</feature>
<dbReference type="InterPro" id="IPR006153">
    <property type="entry name" value="Cation/H_exchanger_TM"/>
</dbReference>
<dbReference type="Pfam" id="PF02080">
    <property type="entry name" value="TrkA_C"/>
    <property type="match status" value="1"/>
</dbReference>
<evidence type="ECO:0000313" key="13">
    <source>
        <dbReference type="Proteomes" id="UP000245263"/>
    </source>
</evidence>
<dbReference type="Proteomes" id="UP000245263">
    <property type="component" value="Chromosome 1"/>
</dbReference>
<feature type="domain" description="RCK C-terminal" evidence="11">
    <location>
        <begin position="407"/>
        <end position="488"/>
    </location>
</feature>
<proteinExistence type="predicted"/>
<accession>A0ABN6K936</accession>
<dbReference type="InterPro" id="IPR038770">
    <property type="entry name" value="Na+/solute_symporter_sf"/>
</dbReference>
<dbReference type="Gene3D" id="1.20.1530.20">
    <property type="match status" value="1"/>
</dbReference>
<feature type="transmembrane region" description="Helical" evidence="10">
    <location>
        <begin position="245"/>
        <end position="266"/>
    </location>
</feature>
<keyword evidence="5" id="KW-0633">Potassium transport</keyword>
<evidence type="ECO:0000256" key="6">
    <source>
        <dbReference type="ARBA" id="ARBA00022692"/>
    </source>
</evidence>
<evidence type="ECO:0000256" key="5">
    <source>
        <dbReference type="ARBA" id="ARBA00022538"/>
    </source>
</evidence>
<dbReference type="NCBIfam" id="NF003715">
    <property type="entry name" value="PRK05326.1-2"/>
    <property type="match status" value="1"/>
</dbReference>
<feature type="transmembrane region" description="Helical" evidence="10">
    <location>
        <begin position="29"/>
        <end position="46"/>
    </location>
</feature>
<dbReference type="SUPFAM" id="SSF116726">
    <property type="entry name" value="TrkA C-terminal domain-like"/>
    <property type="match status" value="1"/>
</dbReference>
<keyword evidence="3" id="KW-0050">Antiport</keyword>
<evidence type="ECO:0000256" key="2">
    <source>
        <dbReference type="ARBA" id="ARBA00022448"/>
    </source>
</evidence>
<dbReference type="EMBL" id="AP025028">
    <property type="protein sequence ID" value="BDA77449.1"/>
    <property type="molecule type" value="Genomic_DNA"/>
</dbReference>
<feature type="transmembrane region" description="Helical" evidence="10">
    <location>
        <begin position="58"/>
        <end position="77"/>
    </location>
</feature>
<evidence type="ECO:0000256" key="1">
    <source>
        <dbReference type="ARBA" id="ARBA00004651"/>
    </source>
</evidence>
<dbReference type="PANTHER" id="PTHR32507">
    <property type="entry name" value="NA(+)/H(+) ANTIPORTER 1"/>
    <property type="match status" value="1"/>
</dbReference>
<sequence>MIDSFTLQTFIVSALILFSIISSKLFFRFGFPILLIFLVFGMLAGSDGPGGLDFSDYKLAQSIGTFSLIYILFLGGLESDWEAVRNSLSVSLKLSILGTLLTALILGLLIHLLFPVLGLLESLLLGSIVSATDAASVFNIFKTGSSDLEERLKKIIEFESGSNDALGVLLTTIFINLITTDSSSFSGWYFARFFFLQIFVGVLMGYSFGLVIVYLMNTVKLGYDGLYLVFITACVPFVYSVTTIFMGNGFLAVYIAGMLIGGFKFIHKKSIFRFLNGYVWILQIGMFLCFGLLVFPSRLAQIWLPGLSIALLLIFFARPAAVFISLIGERMPTREKLFISWVGLRGASPIIMATFPIAAGIAGGDLLFHVVFFVVLISLLVQGSTVQKVARLLGILKQDSESLYRPRDFDNIEFPGMSLQEMIVPYNSKIVDKALFEIKLPAESHILLIARGEQFLIPSGNTQVKGGDVVWVLAKDEVISYIGNVFRTGDMTPMYPN</sequence>
<evidence type="ECO:0000259" key="11">
    <source>
        <dbReference type="PROSITE" id="PS51202"/>
    </source>
</evidence>
<evidence type="ECO:0000256" key="7">
    <source>
        <dbReference type="ARBA" id="ARBA00022989"/>
    </source>
</evidence>
<evidence type="ECO:0000256" key="9">
    <source>
        <dbReference type="ARBA" id="ARBA00023136"/>
    </source>
</evidence>
<comment type="subcellular location">
    <subcellularLocation>
        <location evidence="1">Cell membrane</location>
        <topology evidence="1">Multi-pass membrane protein</topology>
    </subcellularLocation>
</comment>
<keyword evidence="7 10" id="KW-1133">Transmembrane helix</keyword>
<evidence type="ECO:0000256" key="10">
    <source>
        <dbReference type="SAM" id="Phobius"/>
    </source>
</evidence>
<dbReference type="Pfam" id="PF00999">
    <property type="entry name" value="Na_H_Exchanger"/>
    <property type="match status" value="1"/>
</dbReference>
<feature type="transmembrane region" description="Helical" evidence="10">
    <location>
        <begin position="367"/>
        <end position="386"/>
    </location>
</feature>
<dbReference type="RefSeq" id="WP_109022045.1">
    <property type="nucleotide sequence ID" value="NZ_AP025028.1"/>
</dbReference>
<dbReference type="Gene3D" id="3.30.70.1450">
    <property type="entry name" value="Regulator of K+ conductance, C-terminal domain"/>
    <property type="match status" value="1"/>
</dbReference>
<dbReference type="PROSITE" id="PS51202">
    <property type="entry name" value="RCK_C"/>
    <property type="match status" value="1"/>
</dbReference>